<dbReference type="Gene3D" id="3.50.50.60">
    <property type="entry name" value="FAD/NAD(P)-binding domain"/>
    <property type="match status" value="2"/>
</dbReference>
<dbReference type="PRINTS" id="PR00411">
    <property type="entry name" value="PNDRDTASEI"/>
</dbReference>
<dbReference type="PANTHER" id="PTHR42841">
    <property type="entry name" value="AMINE OXIDASE"/>
    <property type="match status" value="1"/>
</dbReference>
<gene>
    <name evidence="2" type="ORF">ACFQGU_13285</name>
</gene>
<proteinExistence type="predicted"/>
<reference evidence="3" key="1">
    <citation type="journal article" date="2019" name="Int. J. Syst. Evol. Microbiol.">
        <title>The Global Catalogue of Microorganisms (GCM) 10K type strain sequencing project: providing services to taxonomists for standard genome sequencing and annotation.</title>
        <authorList>
            <consortium name="The Broad Institute Genomics Platform"/>
            <consortium name="The Broad Institute Genome Sequencing Center for Infectious Disease"/>
            <person name="Wu L."/>
            <person name="Ma J."/>
        </authorList>
    </citation>
    <scope>NUCLEOTIDE SEQUENCE [LARGE SCALE GENOMIC DNA]</scope>
    <source>
        <strain evidence="3">CGMCC 4.7317</strain>
    </source>
</reference>
<sequence>MTPLREPEIDVVVVGAGLAGLAAARHLAAHGRTCVVLEASDGVGGRMRSDVVDGVTVDRGFQLLNPAYPEAERVLDLDALALRPFTAGVLLAGADGQRPVVADPRRTPSALASTVRSTPGSRLQQLRFAAYAAGVGYLPASRIKDGVDTTIGETLRPFGEITERVLAPFLSGVLFDDSRTTSRRFVELVLRSFVRGTPSVPSAGMGAIPVQLAQGVDVRLSTPVRSVTATSVTLEDGSVIAARAVVVATDAGAAGALLPGLEVPRMNAGTTWWHLTDVPDSALTQGIPVLVVDPDRRGPVVNTVAVSSAAPAYSRDGRALVASTALGLEVDEADVRRHLGLLHGVEVSRWDTVAVHRIAACVPAMPPGTPLTREPTYDGVYVAGDHRDTASIQGALVSGRRIATALLRSG</sequence>
<dbReference type="Proteomes" id="UP001596138">
    <property type="component" value="Unassembled WGS sequence"/>
</dbReference>
<dbReference type="EMBL" id="JBHSTI010000008">
    <property type="protein sequence ID" value="MFC6238856.1"/>
    <property type="molecule type" value="Genomic_DNA"/>
</dbReference>
<dbReference type="RefSeq" id="WP_386767427.1">
    <property type="nucleotide sequence ID" value="NZ_JBHSTI010000008.1"/>
</dbReference>
<keyword evidence="3" id="KW-1185">Reference proteome</keyword>
<dbReference type="InterPro" id="IPR036188">
    <property type="entry name" value="FAD/NAD-bd_sf"/>
</dbReference>
<organism evidence="2 3">
    <name type="scientific">Longivirga aurantiaca</name>
    <dbReference type="NCBI Taxonomy" id="1837743"/>
    <lineage>
        <taxon>Bacteria</taxon>
        <taxon>Bacillati</taxon>
        <taxon>Actinomycetota</taxon>
        <taxon>Actinomycetes</taxon>
        <taxon>Sporichthyales</taxon>
        <taxon>Sporichthyaceae</taxon>
        <taxon>Longivirga</taxon>
    </lineage>
</organism>
<dbReference type="Pfam" id="PF01593">
    <property type="entry name" value="Amino_oxidase"/>
    <property type="match status" value="1"/>
</dbReference>
<evidence type="ECO:0000313" key="2">
    <source>
        <dbReference type="EMBL" id="MFC6238856.1"/>
    </source>
</evidence>
<dbReference type="InterPro" id="IPR002937">
    <property type="entry name" value="Amino_oxidase"/>
</dbReference>
<dbReference type="Gene3D" id="3.90.660.10">
    <property type="match status" value="1"/>
</dbReference>
<name>A0ABW1T2B2_9ACTN</name>
<comment type="caution">
    <text evidence="2">The sequence shown here is derived from an EMBL/GenBank/DDBJ whole genome shotgun (WGS) entry which is preliminary data.</text>
</comment>
<evidence type="ECO:0000259" key="1">
    <source>
        <dbReference type="Pfam" id="PF01593"/>
    </source>
</evidence>
<dbReference type="SUPFAM" id="SSF51905">
    <property type="entry name" value="FAD/NAD(P)-binding domain"/>
    <property type="match status" value="1"/>
</dbReference>
<accession>A0ABW1T2B2</accession>
<feature type="domain" description="Amine oxidase" evidence="1">
    <location>
        <begin position="18"/>
        <end position="407"/>
    </location>
</feature>
<protein>
    <submittedName>
        <fullName evidence="2">FAD-dependent oxidoreductase</fullName>
    </submittedName>
</protein>
<evidence type="ECO:0000313" key="3">
    <source>
        <dbReference type="Proteomes" id="UP001596138"/>
    </source>
</evidence>